<dbReference type="Proteomes" id="UP001164653">
    <property type="component" value="Chromosome"/>
</dbReference>
<organism evidence="2 3">
    <name type="scientific">Dyadobacter pollutisoli</name>
    <dbReference type="NCBI Taxonomy" id="2910158"/>
    <lineage>
        <taxon>Bacteria</taxon>
        <taxon>Pseudomonadati</taxon>
        <taxon>Bacteroidota</taxon>
        <taxon>Cytophagia</taxon>
        <taxon>Cytophagales</taxon>
        <taxon>Spirosomataceae</taxon>
        <taxon>Dyadobacter</taxon>
    </lineage>
</organism>
<name>A0A9E8NHK5_9BACT</name>
<dbReference type="KEGG" id="dpf:ON006_14475"/>
<accession>A0A9E8NHK5</accession>
<dbReference type="Gene3D" id="3.40.1620.10">
    <property type="entry name" value="YefM-like domain"/>
    <property type="match status" value="1"/>
</dbReference>
<reference evidence="2" key="1">
    <citation type="submission" date="2022-11" db="EMBL/GenBank/DDBJ databases">
        <title>Dyadobacter pollutisoli sp. nov., isolated from plastic dumped soil.</title>
        <authorList>
            <person name="Kim J.M."/>
            <person name="Kim K.R."/>
            <person name="Lee J.K."/>
            <person name="Hao L."/>
            <person name="Jeon C.O."/>
        </authorList>
    </citation>
    <scope>NUCLEOTIDE SEQUENCE</scope>
    <source>
        <strain evidence="2">U1</strain>
    </source>
</reference>
<dbReference type="AlphaFoldDB" id="A0A9E8NHK5"/>
<sequence>MKTMSVGEFKAHFSQVLKEVEKGEKIGITFGRKKEVKAFLVPKEENKEPRKLGILEGQAGYFMNDNFKLTSEEEFGI</sequence>
<keyword evidence="3" id="KW-1185">Reference proteome</keyword>
<dbReference type="SUPFAM" id="SSF143120">
    <property type="entry name" value="YefM-like"/>
    <property type="match status" value="1"/>
</dbReference>
<evidence type="ECO:0000256" key="1">
    <source>
        <dbReference type="ARBA" id="ARBA00009981"/>
    </source>
</evidence>
<gene>
    <name evidence="2" type="ORF">ON006_14475</name>
</gene>
<protein>
    <submittedName>
        <fullName evidence="2">Prevent-host-death protein</fullName>
    </submittedName>
</protein>
<evidence type="ECO:0000313" key="3">
    <source>
        <dbReference type="Proteomes" id="UP001164653"/>
    </source>
</evidence>
<dbReference type="RefSeq" id="WP_244820506.1">
    <property type="nucleotide sequence ID" value="NZ_CP112998.1"/>
</dbReference>
<proteinExistence type="inferred from homology"/>
<evidence type="ECO:0000313" key="2">
    <source>
        <dbReference type="EMBL" id="WAC15142.1"/>
    </source>
</evidence>
<comment type="similarity">
    <text evidence="1">Belongs to the phD/YefM antitoxin family.</text>
</comment>
<dbReference type="InterPro" id="IPR036165">
    <property type="entry name" value="YefM-like_sf"/>
</dbReference>
<dbReference type="EMBL" id="CP112998">
    <property type="protein sequence ID" value="WAC15142.1"/>
    <property type="molecule type" value="Genomic_DNA"/>
</dbReference>